<dbReference type="SUPFAM" id="SSF101576">
    <property type="entry name" value="Supernatant protein factor (SPF), C-terminal domain"/>
    <property type="match status" value="1"/>
</dbReference>
<dbReference type="EMBL" id="OC316937">
    <property type="protein sequence ID" value="CAD7394340.1"/>
    <property type="molecule type" value="Genomic_DNA"/>
</dbReference>
<dbReference type="InterPro" id="IPR052269">
    <property type="entry name" value="Golgi-PI4KB_interaction"/>
</dbReference>
<dbReference type="Gene3D" id="1.20.80.10">
    <property type="match status" value="1"/>
</dbReference>
<name>A0A7R9CEK4_TIMCR</name>
<dbReference type="InterPro" id="IPR014352">
    <property type="entry name" value="FERM/acyl-CoA-bd_prot_sf"/>
</dbReference>
<dbReference type="Pfam" id="PF13897">
    <property type="entry name" value="GOLD_2"/>
    <property type="match status" value="1"/>
</dbReference>
<evidence type="ECO:0000313" key="4">
    <source>
        <dbReference type="EMBL" id="CAD7394340.1"/>
    </source>
</evidence>
<dbReference type="Pfam" id="PF00887">
    <property type="entry name" value="ACBP"/>
    <property type="match status" value="1"/>
</dbReference>
<sequence length="652" mass="74075">MATEENVVMSNFDRLSIASEEESNRSSNEACNETNNKENDESFNIWGFCLKDLYRLALKFYKEKEGKAVHLSYEDKLKLVAFTRQVSHGKFNQDSLPPLGVLDVIGRDRSLAWQSVGDMSREEAMSGFVELLDKICSLFKPYVEAHKRDEEERVRLAQKEQERLQEEEERARLQEEAKKKEEEDRAKQEAQRVELGRVKDGRNATLNSLTKTLNCICSTAVNWPSPVNCVCGLLSDNNLCALIVRRRQIQDALNQQTYHQFKAYAEQQYPGNPEQQGVLMRQLQEQHYHQYMQQLYQQQSRQHNVEDMGDLVEQAQLLPNGLGAILDGTENDSEDDGSQASMWTRKDIKEFKESIRKEGGDAIIKVGHGETVTVRVPTHEDGTCLFWEFATDSYDIGFGVYFEWSKSATNQVSVHISESEDEEEMEEEDEEELTGDDIERGANLNSGKAAELNNRPPLSIIVPVYRRDCQEEVYAGSHVYPGQDAPTTPVPPTADSPAFCYLKESSGIRIKIKCSLEFLASSSTRSGNNKSKQYFLEHANEKLVFCLESSFTNRVSASADSGCCLPKMWGPCGTDLDSQEDPHKRVTNTKTTRLTIKQKNETVNDAIQLVYVAKDAKMFAGMMHSYYKLRDDSQLELESVVMNQLANIMIQP</sequence>
<evidence type="ECO:0000259" key="3">
    <source>
        <dbReference type="PROSITE" id="PS51228"/>
    </source>
</evidence>
<dbReference type="FunFam" id="2.60.120.680:FF:000011">
    <property type="entry name" value="Predicted protein"/>
    <property type="match status" value="1"/>
</dbReference>
<dbReference type="PANTHER" id="PTHR22973">
    <property type="entry name" value="LD35087P"/>
    <property type="match status" value="1"/>
</dbReference>
<dbReference type="InterPro" id="IPR000582">
    <property type="entry name" value="Acyl-CoA-binding_protein"/>
</dbReference>
<gene>
    <name evidence="4" type="ORF">TCEB3V08_LOCUS2266</name>
</gene>
<dbReference type="PANTHER" id="PTHR22973:SF12">
    <property type="entry name" value="LD35087P"/>
    <property type="match status" value="1"/>
</dbReference>
<feature type="compositionally biased region" description="Acidic residues" evidence="2">
    <location>
        <begin position="419"/>
        <end position="436"/>
    </location>
</feature>
<dbReference type="GO" id="GO:0000062">
    <property type="term" value="F:fatty-acyl-CoA binding"/>
    <property type="evidence" value="ECO:0007669"/>
    <property type="project" value="InterPro"/>
</dbReference>
<dbReference type="Gene3D" id="2.60.120.680">
    <property type="entry name" value="GOLD domain"/>
    <property type="match status" value="1"/>
</dbReference>
<evidence type="ECO:0000256" key="2">
    <source>
        <dbReference type="SAM" id="MobiDB-lite"/>
    </source>
</evidence>
<organism evidence="4">
    <name type="scientific">Timema cristinae</name>
    <name type="common">Walking stick</name>
    <dbReference type="NCBI Taxonomy" id="61476"/>
    <lineage>
        <taxon>Eukaryota</taxon>
        <taxon>Metazoa</taxon>
        <taxon>Ecdysozoa</taxon>
        <taxon>Arthropoda</taxon>
        <taxon>Hexapoda</taxon>
        <taxon>Insecta</taxon>
        <taxon>Pterygota</taxon>
        <taxon>Neoptera</taxon>
        <taxon>Polyneoptera</taxon>
        <taxon>Phasmatodea</taxon>
        <taxon>Timematodea</taxon>
        <taxon>Timematoidea</taxon>
        <taxon>Timematidae</taxon>
        <taxon>Timema</taxon>
    </lineage>
</organism>
<evidence type="ECO:0000256" key="1">
    <source>
        <dbReference type="ARBA" id="ARBA00022990"/>
    </source>
</evidence>
<keyword evidence="1" id="KW-0007">Acetylation</keyword>
<reference evidence="4" key="1">
    <citation type="submission" date="2020-11" db="EMBL/GenBank/DDBJ databases">
        <authorList>
            <person name="Tran Van P."/>
        </authorList>
    </citation>
    <scope>NUCLEOTIDE SEQUENCE</scope>
</reference>
<dbReference type="InterPro" id="IPR009038">
    <property type="entry name" value="GOLD_dom"/>
</dbReference>
<dbReference type="AlphaFoldDB" id="A0A7R9CEK4"/>
<feature type="region of interest" description="Disordered" evidence="2">
    <location>
        <begin position="417"/>
        <end position="450"/>
    </location>
</feature>
<dbReference type="InterPro" id="IPR036598">
    <property type="entry name" value="GOLD_dom_sf"/>
</dbReference>
<dbReference type="SUPFAM" id="SSF47027">
    <property type="entry name" value="Acyl-CoA binding protein"/>
    <property type="match status" value="1"/>
</dbReference>
<dbReference type="PROSITE" id="PS51228">
    <property type="entry name" value="ACB_2"/>
    <property type="match status" value="1"/>
</dbReference>
<accession>A0A7R9CEK4</accession>
<feature type="region of interest" description="Disordered" evidence="2">
    <location>
        <begin position="166"/>
        <end position="191"/>
    </location>
</feature>
<proteinExistence type="predicted"/>
<dbReference type="InterPro" id="IPR035984">
    <property type="entry name" value="Acyl-CoA-binding_sf"/>
</dbReference>
<dbReference type="GO" id="GO:0000139">
    <property type="term" value="C:Golgi membrane"/>
    <property type="evidence" value="ECO:0007669"/>
    <property type="project" value="TreeGrafter"/>
</dbReference>
<protein>
    <recommendedName>
        <fullName evidence="3">ACB domain-containing protein</fullName>
    </recommendedName>
</protein>
<feature type="domain" description="ACB" evidence="3">
    <location>
        <begin position="50"/>
        <end position="141"/>
    </location>
</feature>
<dbReference type="FunFam" id="1.20.80.10:FF:000017">
    <property type="entry name" value="Golgi resident protein GCP60"/>
    <property type="match status" value="1"/>
</dbReference>